<keyword evidence="8 10" id="KW-0904">Protein phosphatase</keyword>
<dbReference type="EMBL" id="JAHZSS010000006">
    <property type="protein sequence ID" value="MBW8190787.1"/>
    <property type="molecule type" value="Genomic_DNA"/>
</dbReference>
<evidence type="ECO:0000313" key="11">
    <source>
        <dbReference type="EMBL" id="MBW8190787.1"/>
    </source>
</evidence>
<dbReference type="PANTHER" id="PTHR43693:SF1">
    <property type="entry name" value="PROTEIN PHOSPHATASE CHEZ"/>
    <property type="match status" value="1"/>
</dbReference>
<accession>A0ABS7EEL6</accession>
<protein>
    <recommendedName>
        <fullName evidence="3 10">Protein phosphatase CheZ</fullName>
        <ecNumber evidence="10">3.1.3.-</ecNumber>
    </recommendedName>
    <alternativeName>
        <fullName evidence="9 10">Chemotaxis protein CheZ</fullName>
    </alternativeName>
</protein>
<keyword evidence="4 10" id="KW-0963">Cytoplasm</keyword>
<dbReference type="Gene3D" id="1.10.287.500">
    <property type="entry name" value="Helix hairpin bin"/>
    <property type="match status" value="1"/>
</dbReference>
<dbReference type="SUPFAM" id="SSF75708">
    <property type="entry name" value="Chemotaxis phosphatase CheZ"/>
    <property type="match status" value="1"/>
</dbReference>
<comment type="caution">
    <text evidence="11">The sequence shown here is derived from an EMBL/GenBank/DDBJ whole genome shotgun (WGS) entry which is preliminary data.</text>
</comment>
<dbReference type="Proteomes" id="UP001166251">
    <property type="component" value="Unassembled WGS sequence"/>
</dbReference>
<keyword evidence="12" id="KW-1185">Reference proteome</keyword>
<name>A0ABS7EEL6_9GAMM</name>
<evidence type="ECO:0000256" key="7">
    <source>
        <dbReference type="ARBA" id="ARBA00022801"/>
    </source>
</evidence>
<evidence type="ECO:0000256" key="4">
    <source>
        <dbReference type="ARBA" id="ARBA00022490"/>
    </source>
</evidence>
<dbReference type="RefSeq" id="WP_220103471.1">
    <property type="nucleotide sequence ID" value="NZ_JAHZSS010000006.1"/>
</dbReference>
<keyword evidence="7 10" id="KW-0378">Hydrolase</keyword>
<evidence type="ECO:0000256" key="10">
    <source>
        <dbReference type="PIRNR" id="PIRNR002884"/>
    </source>
</evidence>
<dbReference type="PANTHER" id="PTHR43693">
    <property type="entry name" value="PROTEIN PHOSPHATASE CHEZ"/>
    <property type="match status" value="1"/>
</dbReference>
<evidence type="ECO:0000256" key="5">
    <source>
        <dbReference type="ARBA" id="ARBA00022500"/>
    </source>
</evidence>
<comment type="subcellular location">
    <subcellularLocation>
        <location evidence="1 10">Cytoplasm</location>
    </subcellularLocation>
</comment>
<evidence type="ECO:0000256" key="2">
    <source>
        <dbReference type="ARBA" id="ARBA00005908"/>
    </source>
</evidence>
<gene>
    <name evidence="11" type="ORF">K0504_07050</name>
</gene>
<evidence type="ECO:0000256" key="6">
    <source>
        <dbReference type="ARBA" id="ARBA00022779"/>
    </source>
</evidence>
<comment type="similarity">
    <text evidence="2 10">Belongs to the CheZ family.</text>
</comment>
<evidence type="ECO:0000256" key="3">
    <source>
        <dbReference type="ARBA" id="ARBA00018484"/>
    </source>
</evidence>
<proteinExistence type="inferred from homology"/>
<reference evidence="11" key="1">
    <citation type="submission" date="2021-07" db="EMBL/GenBank/DDBJ databases">
        <title>Neiella marina sp. nov., isolated from the intestinal content of sea cucumber Apostichopus japonicus.</title>
        <authorList>
            <person name="Bai X."/>
        </authorList>
    </citation>
    <scope>NUCLEOTIDE SEQUENCE</scope>
    <source>
        <strain evidence="11">126</strain>
    </source>
</reference>
<keyword evidence="6 10" id="KW-0283">Flagellar rotation</keyword>
<evidence type="ECO:0000256" key="8">
    <source>
        <dbReference type="ARBA" id="ARBA00022912"/>
    </source>
</evidence>
<dbReference type="Pfam" id="PF04344">
    <property type="entry name" value="CheZ"/>
    <property type="match status" value="1"/>
</dbReference>
<dbReference type="PIRSF" id="PIRSF002884">
    <property type="entry name" value="CheZ"/>
    <property type="match status" value="1"/>
</dbReference>
<dbReference type="InterPro" id="IPR050992">
    <property type="entry name" value="CheZ_family_phosphatases"/>
</dbReference>
<evidence type="ECO:0000313" key="12">
    <source>
        <dbReference type="Proteomes" id="UP001166251"/>
    </source>
</evidence>
<evidence type="ECO:0000256" key="1">
    <source>
        <dbReference type="ARBA" id="ARBA00004496"/>
    </source>
</evidence>
<sequence length="265" mass="29421">MTTTKEPKISLEQARALVASLEQGDTEQANQIIDQAVDKSFQEVGSLLNLDSDLFEQIGKMTRQLHTALNEFQLDDRITELAHTDMPDAQSRLNYVIEMTEKAANKTMDAVEFSLPVADKLNESFANLLPRWQSIVDGRMPIDDFKSLCQDTHTFLKEANDDTSQLNGKLTDVLMAQDFQDLTGQVIRRVINLVREVEDNLIHMLKVFGDHQSTMAQAESVAPAAKVTTALPAIEAEGPVIDAEERTDVVSGQDEVDDLLSSLGF</sequence>
<keyword evidence="5 10" id="KW-0145">Chemotaxis</keyword>
<evidence type="ECO:0000256" key="9">
    <source>
        <dbReference type="ARBA" id="ARBA00029599"/>
    </source>
</evidence>
<comment type="function">
    <text evidence="10">Plays an important role in bacterial chemotaxis signal transduction pathway by accelerating the dephosphorylation of phosphorylated CheY (CheY-P).</text>
</comment>
<dbReference type="EC" id="3.1.3.-" evidence="10"/>
<dbReference type="InterPro" id="IPR007439">
    <property type="entry name" value="Chemotax_Pase_CheZ"/>
</dbReference>
<comment type="subunit">
    <text evidence="10">Homodimer.</text>
</comment>
<organism evidence="11 12">
    <name type="scientific">Neiella holothuriorum</name>
    <dbReference type="NCBI Taxonomy" id="2870530"/>
    <lineage>
        <taxon>Bacteria</taxon>
        <taxon>Pseudomonadati</taxon>
        <taxon>Pseudomonadota</taxon>
        <taxon>Gammaproteobacteria</taxon>
        <taxon>Alteromonadales</taxon>
        <taxon>Echinimonadaceae</taxon>
        <taxon>Neiella</taxon>
    </lineage>
</organism>